<accession>A0A498IFV0</accession>
<reference evidence="1 2" key="1">
    <citation type="submission" date="2018-10" db="EMBL/GenBank/DDBJ databases">
        <title>A high-quality apple genome assembly.</title>
        <authorList>
            <person name="Hu J."/>
        </authorList>
    </citation>
    <scope>NUCLEOTIDE SEQUENCE [LARGE SCALE GENOMIC DNA]</scope>
    <source>
        <strain evidence="2">cv. HFTH1</strain>
        <tissue evidence="1">Young leaf</tissue>
    </source>
</reference>
<dbReference type="Proteomes" id="UP000290289">
    <property type="component" value="Chromosome 13"/>
</dbReference>
<organism evidence="1 2">
    <name type="scientific">Malus domestica</name>
    <name type="common">Apple</name>
    <name type="synonym">Pyrus malus</name>
    <dbReference type="NCBI Taxonomy" id="3750"/>
    <lineage>
        <taxon>Eukaryota</taxon>
        <taxon>Viridiplantae</taxon>
        <taxon>Streptophyta</taxon>
        <taxon>Embryophyta</taxon>
        <taxon>Tracheophyta</taxon>
        <taxon>Spermatophyta</taxon>
        <taxon>Magnoliopsida</taxon>
        <taxon>eudicotyledons</taxon>
        <taxon>Gunneridae</taxon>
        <taxon>Pentapetalae</taxon>
        <taxon>rosids</taxon>
        <taxon>fabids</taxon>
        <taxon>Rosales</taxon>
        <taxon>Rosaceae</taxon>
        <taxon>Amygdaloideae</taxon>
        <taxon>Maleae</taxon>
        <taxon>Malus</taxon>
    </lineage>
</organism>
<gene>
    <name evidence="1" type="ORF">DVH24_041270</name>
</gene>
<proteinExistence type="predicted"/>
<evidence type="ECO:0000313" key="2">
    <source>
        <dbReference type="Proteomes" id="UP000290289"/>
    </source>
</evidence>
<protein>
    <submittedName>
        <fullName evidence="1">Uncharacterized protein</fullName>
    </submittedName>
</protein>
<comment type="caution">
    <text evidence="1">The sequence shown here is derived from an EMBL/GenBank/DDBJ whole genome shotgun (WGS) entry which is preliminary data.</text>
</comment>
<keyword evidence="2" id="KW-1185">Reference proteome</keyword>
<name>A0A498IFV0_MALDO</name>
<evidence type="ECO:0000313" key="1">
    <source>
        <dbReference type="EMBL" id="RXH80123.1"/>
    </source>
</evidence>
<sequence length="114" mass="12927">MELCGVLGMQMVEDPGLYMGMPTTWGKSKSCQVLVGPKGRGAENPLGELGFYWLGEKEGGMGFRNRDEFNLVLLAKQCWRLIHEPNSLWARVIKARYFPDSILRANARICYMLL</sequence>
<dbReference type="STRING" id="3750.A0A498IFV0"/>
<dbReference type="AlphaFoldDB" id="A0A498IFV0"/>
<dbReference type="EMBL" id="RDQH01000339">
    <property type="protein sequence ID" value="RXH80123.1"/>
    <property type="molecule type" value="Genomic_DNA"/>
</dbReference>